<sequence length="145" mass="16270">MTKKDGNVRLADDASTQAALLLAEEQVRFGKREVVTDRVRVRTVTREAEELVAQDLAGETVEVTRVPIGHEIDAVPSIREDGDLTIIPIVEEILVVEKRLVLKEEVHIRRTRSVEHVQTSVILRKQEAVIERLGAGDETKKEKTS</sequence>
<protein>
    <submittedName>
        <fullName evidence="1">YsnF/AvaK domain-containing protein</fullName>
    </submittedName>
</protein>
<dbReference type="EMBL" id="CP113520">
    <property type="protein sequence ID" value="WAJ29490.1"/>
    <property type="molecule type" value="Genomic_DNA"/>
</dbReference>
<reference evidence="1" key="1">
    <citation type="submission" date="2022-11" db="EMBL/GenBank/DDBJ databases">
        <title>beta-Carotene-producing bacterium, Jeongeuplla avenae sp. nov., alleviates the salt stress of Arabidopsis seedlings.</title>
        <authorList>
            <person name="Jiang L."/>
            <person name="Lee J."/>
        </authorList>
    </citation>
    <scope>NUCLEOTIDE SEQUENCE</scope>
    <source>
        <strain evidence="1">DY_R2A_6</strain>
    </source>
</reference>
<keyword evidence="2" id="KW-1185">Reference proteome</keyword>
<evidence type="ECO:0000313" key="1">
    <source>
        <dbReference type="EMBL" id="WAJ29490.1"/>
    </source>
</evidence>
<accession>A0ACD4NRF1</accession>
<organism evidence="1 2">
    <name type="scientific">Antarcticirhabdus aurantiaca</name>
    <dbReference type="NCBI Taxonomy" id="2606717"/>
    <lineage>
        <taxon>Bacteria</taxon>
        <taxon>Pseudomonadati</taxon>
        <taxon>Pseudomonadota</taxon>
        <taxon>Alphaproteobacteria</taxon>
        <taxon>Hyphomicrobiales</taxon>
        <taxon>Aurantimonadaceae</taxon>
        <taxon>Antarcticirhabdus</taxon>
    </lineage>
</organism>
<dbReference type="Proteomes" id="UP001163223">
    <property type="component" value="Chromosome"/>
</dbReference>
<evidence type="ECO:0000313" key="2">
    <source>
        <dbReference type="Proteomes" id="UP001163223"/>
    </source>
</evidence>
<proteinExistence type="predicted"/>
<gene>
    <name evidence="1" type="ORF">OXU80_04440</name>
</gene>
<name>A0ACD4NRF1_9HYPH</name>